<proteinExistence type="predicted"/>
<reference evidence="1 2" key="1">
    <citation type="submission" date="2019-11" db="EMBL/GenBank/DDBJ databases">
        <title>Whole genome sequence of a plant growth promoting strain Serratia marcescens BTL07 isolated from the rhizoplane of Chili (Capsicum annuum).</title>
        <authorList>
            <person name="Dutta S."/>
            <person name="Khatun A."/>
            <person name="Gupta D.R."/>
            <person name="Surovy M.Z."/>
            <person name="Rahman M.M."/>
            <person name="Mahmud N.U."/>
            <person name="Emes R."/>
            <person name="Warry A."/>
            <person name="West H."/>
            <person name="Clarke M.L."/>
            <person name="Islam M.T."/>
        </authorList>
    </citation>
    <scope>NUCLEOTIDE SEQUENCE [LARGE SCALE GENOMIC DNA]</scope>
    <source>
        <strain evidence="1 2">BTL07</strain>
    </source>
</reference>
<dbReference type="Proteomes" id="UP000443014">
    <property type="component" value="Unassembled WGS sequence"/>
</dbReference>
<accession>A0ABD6HWM2</accession>
<sequence>MATRRAIGRCASSPCRPSICGYSRKPNQDARRCGRFVYRVKPLAVYVSRLATSAKVRVTVEFLRDYFREHYGETGPASENPSRS</sequence>
<comment type="caution">
    <text evidence="1">The sequence shown here is derived from an EMBL/GenBank/DDBJ whole genome shotgun (WGS) entry which is preliminary data.</text>
</comment>
<dbReference type="AlphaFoldDB" id="A0ABD6HWM2"/>
<dbReference type="EMBL" id="WNKC01000007">
    <property type="protein sequence ID" value="MVF06136.1"/>
    <property type="molecule type" value="Genomic_DNA"/>
</dbReference>
<name>A0ABD6HWM2_SERMA</name>
<organism evidence="1 2">
    <name type="scientific">Serratia marcescens</name>
    <dbReference type="NCBI Taxonomy" id="615"/>
    <lineage>
        <taxon>Bacteria</taxon>
        <taxon>Pseudomonadati</taxon>
        <taxon>Pseudomonadota</taxon>
        <taxon>Gammaproteobacteria</taxon>
        <taxon>Enterobacterales</taxon>
        <taxon>Yersiniaceae</taxon>
        <taxon>Serratia</taxon>
    </lineage>
</organism>
<gene>
    <name evidence="1" type="ORF">GMA22_23135</name>
</gene>
<evidence type="ECO:0000313" key="1">
    <source>
        <dbReference type="EMBL" id="MVF06136.1"/>
    </source>
</evidence>
<protein>
    <submittedName>
        <fullName evidence="1">Uncharacterized protein</fullName>
    </submittedName>
</protein>
<evidence type="ECO:0000313" key="2">
    <source>
        <dbReference type="Proteomes" id="UP000443014"/>
    </source>
</evidence>